<dbReference type="EMBL" id="JACHJS010000001">
    <property type="protein sequence ID" value="MBB4965591.1"/>
    <property type="molecule type" value="Genomic_DNA"/>
</dbReference>
<comment type="caution">
    <text evidence="2">The sequence shown here is derived from an EMBL/GenBank/DDBJ whole genome shotgun (WGS) entry which is preliminary data.</text>
</comment>
<evidence type="ECO:0000256" key="1">
    <source>
        <dbReference type="SAM" id="MobiDB-lite"/>
    </source>
</evidence>
<dbReference type="GO" id="GO:0016874">
    <property type="term" value="F:ligase activity"/>
    <property type="evidence" value="ECO:0007669"/>
    <property type="project" value="UniProtKB-KW"/>
</dbReference>
<reference evidence="2 3" key="1">
    <citation type="submission" date="2020-08" db="EMBL/GenBank/DDBJ databases">
        <title>Sequencing the genomes of 1000 actinobacteria strains.</title>
        <authorList>
            <person name="Klenk H.-P."/>
        </authorList>
    </citation>
    <scope>NUCLEOTIDE SEQUENCE [LARGE SCALE GENOMIC DNA]</scope>
    <source>
        <strain evidence="2 3">DSM 45084</strain>
    </source>
</reference>
<keyword evidence="2" id="KW-0436">Ligase</keyword>
<gene>
    <name evidence="2" type="ORF">F4559_002950</name>
</gene>
<dbReference type="InterPro" id="IPR042099">
    <property type="entry name" value="ANL_N_sf"/>
</dbReference>
<feature type="region of interest" description="Disordered" evidence="1">
    <location>
        <begin position="1"/>
        <end position="29"/>
    </location>
</feature>
<dbReference type="Gene3D" id="3.30.300.30">
    <property type="match status" value="1"/>
</dbReference>
<organism evidence="2 3">
    <name type="scientific">Saccharothrix violaceirubra</name>
    <dbReference type="NCBI Taxonomy" id="413306"/>
    <lineage>
        <taxon>Bacteria</taxon>
        <taxon>Bacillati</taxon>
        <taxon>Actinomycetota</taxon>
        <taxon>Actinomycetes</taxon>
        <taxon>Pseudonocardiales</taxon>
        <taxon>Pseudonocardiaceae</taxon>
        <taxon>Saccharothrix</taxon>
    </lineage>
</organism>
<dbReference type="Proteomes" id="UP000542674">
    <property type="component" value="Unassembled WGS sequence"/>
</dbReference>
<feature type="compositionally biased region" description="Basic and acidic residues" evidence="1">
    <location>
        <begin position="1"/>
        <end position="11"/>
    </location>
</feature>
<dbReference type="AlphaFoldDB" id="A0A7W7T3H1"/>
<accession>A0A7W7T3H1</accession>
<evidence type="ECO:0000313" key="3">
    <source>
        <dbReference type="Proteomes" id="UP000542674"/>
    </source>
</evidence>
<proteinExistence type="predicted"/>
<evidence type="ECO:0000313" key="2">
    <source>
        <dbReference type="EMBL" id="MBB4965591.1"/>
    </source>
</evidence>
<dbReference type="SUPFAM" id="SSF56801">
    <property type="entry name" value="Acetyl-CoA synthetase-like"/>
    <property type="match status" value="1"/>
</dbReference>
<dbReference type="Gene3D" id="3.40.50.12780">
    <property type="entry name" value="N-terminal domain of ligase-like"/>
    <property type="match status" value="1"/>
</dbReference>
<name>A0A7W7T3H1_9PSEU</name>
<dbReference type="InterPro" id="IPR045851">
    <property type="entry name" value="AMP-bd_C_sf"/>
</dbReference>
<keyword evidence="3" id="KW-1185">Reference proteome</keyword>
<dbReference type="RefSeq" id="WP_184669191.1">
    <property type="nucleotide sequence ID" value="NZ_BAABAI010000029.1"/>
</dbReference>
<protein>
    <submittedName>
        <fullName evidence="2">Acyl-coenzyme A synthetase/AMP-(Fatty) acid ligase</fullName>
    </submittedName>
</protein>
<sequence>MTRLVPVDDRSSGAAVPHHAEFPFSTSGHTGTPAVWLRTEEQLHAETALIADAVIGDVDQVVSFAPREHLFGRLFAEILPARLDIPVVHVGHDPVGLPPEVAGRRTLFVCLPSSWLVLRHMLRQVAELPAVVALHGTGPTVPATAQVVDALADTGFRAVELFGSTETGGIAQRRIVGRGTRPAPWTLLPDVEFVDATDEADQWLHIRGPRLARRADMAARPTSWRLPDLVRRVGPRSFEFDGRASALIKVNGRRCNLEELSTTLRTLVPGLDVACLPVRDPVRAEHYELFYSATGPDPDPRQVLDRLGAAVADFTPPRAVHRVPLIPRTATGKIAVAALYAQAVTPTGHDRRAEVPAR</sequence>